<dbReference type="Proteomes" id="UP000319931">
    <property type="component" value="Unassembled WGS sequence"/>
</dbReference>
<evidence type="ECO:0000313" key="2">
    <source>
        <dbReference type="Proteomes" id="UP000319931"/>
    </source>
</evidence>
<dbReference type="EMBL" id="RCZC01000001">
    <property type="protein sequence ID" value="TPG56470.1"/>
    <property type="molecule type" value="Genomic_DNA"/>
</dbReference>
<dbReference type="InterPro" id="IPR010836">
    <property type="entry name" value="SapC"/>
</dbReference>
<dbReference type="AlphaFoldDB" id="A0A502G4Y1"/>
<name>A0A502G4Y1_9SPHN</name>
<dbReference type="Pfam" id="PF07277">
    <property type="entry name" value="SapC"/>
    <property type="match status" value="1"/>
</dbReference>
<protein>
    <submittedName>
        <fullName evidence="1">Multidrug transporter</fullName>
    </submittedName>
</protein>
<comment type="caution">
    <text evidence="1">The sequence shown here is derived from an EMBL/GenBank/DDBJ whole genome shotgun (WGS) entry which is preliminary data.</text>
</comment>
<dbReference type="RefSeq" id="WP_140847729.1">
    <property type="nucleotide sequence ID" value="NZ_RCZC01000001.1"/>
</dbReference>
<accession>A0A502G4Y1</accession>
<proteinExistence type="predicted"/>
<reference evidence="1 2" key="1">
    <citation type="journal article" date="2019" name="Environ. Microbiol.">
        <title>Species interactions and distinct microbial communities in high Arctic permafrost affected cryosols are associated with the CH4 and CO2 gas fluxes.</title>
        <authorList>
            <person name="Altshuler I."/>
            <person name="Hamel J."/>
            <person name="Turney S."/>
            <person name="Magnuson E."/>
            <person name="Levesque R."/>
            <person name="Greer C."/>
            <person name="Whyte L.G."/>
        </authorList>
    </citation>
    <scope>NUCLEOTIDE SEQUENCE [LARGE SCALE GENOMIC DNA]</scope>
    <source>
        <strain evidence="1 2">E6.1</strain>
    </source>
</reference>
<evidence type="ECO:0000313" key="1">
    <source>
        <dbReference type="EMBL" id="TPG56470.1"/>
    </source>
</evidence>
<gene>
    <name evidence="1" type="ORF">EAH76_02695</name>
</gene>
<keyword evidence="2" id="KW-1185">Reference proteome</keyword>
<dbReference type="OrthoDB" id="8888710at2"/>
<sequence>MANHALLTSEDHRTLRIASTRGADFGDAVMSCLIVPSEFRRVQNDYPILFRLTPQRDRFQALAMFGFEPGENLFLDGDRWDARYRPLAMEIQPFLIGHPATEGGDKQIHLDLDSPRVASGGEGVRVFDDLGRPTPHLETIAGQLGELDAGWQASEGFFAALARHELLEPLTLEITLADGSTNRLVGYHAIAEERLQQLDAVALGELHADGHLLPMFMALASLSNVAELVDRKSRRDAPRG</sequence>
<organism evidence="1 2">
    <name type="scientific">Sphingomonas glacialis</name>
    <dbReference type="NCBI Taxonomy" id="658225"/>
    <lineage>
        <taxon>Bacteria</taxon>
        <taxon>Pseudomonadati</taxon>
        <taxon>Pseudomonadota</taxon>
        <taxon>Alphaproteobacteria</taxon>
        <taxon>Sphingomonadales</taxon>
        <taxon>Sphingomonadaceae</taxon>
        <taxon>Sphingomonas</taxon>
    </lineage>
</organism>